<organism evidence="2 3">
    <name type="scientific">Streptococcus mitis</name>
    <dbReference type="NCBI Taxonomy" id="28037"/>
    <lineage>
        <taxon>Bacteria</taxon>
        <taxon>Bacillati</taxon>
        <taxon>Bacillota</taxon>
        <taxon>Bacilli</taxon>
        <taxon>Lactobacillales</taxon>
        <taxon>Streptococcaceae</taxon>
        <taxon>Streptococcus</taxon>
        <taxon>Streptococcus mitis group</taxon>
    </lineage>
</organism>
<proteinExistence type="predicted"/>
<evidence type="ECO:0000313" key="3">
    <source>
        <dbReference type="Proteomes" id="UP000033415"/>
    </source>
</evidence>
<dbReference type="Proteomes" id="UP000033415">
    <property type="component" value="Unassembled WGS sequence"/>
</dbReference>
<dbReference type="EMBL" id="JYGQ01000001">
    <property type="protein sequence ID" value="KJQ72773.1"/>
    <property type="molecule type" value="Genomic_DNA"/>
</dbReference>
<comment type="caution">
    <text evidence="2">The sequence shown here is derived from an EMBL/GenBank/DDBJ whole genome shotgun (WGS) entry which is preliminary data.</text>
</comment>
<reference evidence="2 3" key="1">
    <citation type="submission" date="2015-02" db="EMBL/GenBank/DDBJ databases">
        <title>Evolution of amylase-binding proteins of oral streptococcal species.</title>
        <authorList>
            <person name="Haase E.M."/>
        </authorList>
    </citation>
    <scope>NUCLEOTIDE SEQUENCE [LARGE SCALE GENOMIC DNA]</scope>
    <source>
        <strain evidence="2 3">SK137</strain>
    </source>
</reference>
<gene>
    <name evidence="2" type="ORF">TZ91_00373</name>
</gene>
<dbReference type="RefSeq" id="WP_200872817.1">
    <property type="nucleotide sequence ID" value="NZ_JYGQ01000001.1"/>
</dbReference>
<protein>
    <recommendedName>
        <fullName evidence="1">ABC-three component systems C-terminal domain-containing protein</fullName>
    </recommendedName>
</protein>
<evidence type="ECO:0000313" key="2">
    <source>
        <dbReference type="EMBL" id="KJQ72773.1"/>
    </source>
</evidence>
<dbReference type="AlphaFoldDB" id="A0A081Q592"/>
<feature type="domain" description="ABC-three component systems C-terminal" evidence="1">
    <location>
        <begin position="189"/>
        <end position="308"/>
    </location>
</feature>
<name>A0A081Q592_STRMT</name>
<dbReference type="InterPro" id="IPR046912">
    <property type="entry name" value="ABC-3C_CTD8"/>
</dbReference>
<sequence>MEYDFKYLVAKYTLPGAREKFEKICVEVFQEEFGPSAKEVVVSQGDDGIDVLVGDLDNRPSIYQCKFFIDGIGDSQKQQIRESFRKVITKHPNISSWYLCVPIGLNINELLWWSRWKSKMKAEHKIKIELCDGAFLLKEFKKCSSYKSTFDDDIRNDLEQIKMSIEASNKRVYEEILYGEDEIEEISEMYNDTIFISMLKSAQIDEVDDFKVDFYNAEIARHESLSKDDINGKKQYDNLRKKIHSIWKTQYRLYKQPNDGNCLINQTYLRIEDLDSSTLGSPISGFNLLAKKGILHQLADDKELGWVDNFIAVLEKYMEGNDVGDN</sequence>
<dbReference type="PATRIC" id="fig|28037.100.peg.861"/>
<accession>A0A081Q592</accession>
<evidence type="ECO:0000259" key="1">
    <source>
        <dbReference type="Pfam" id="PF20284"/>
    </source>
</evidence>
<dbReference type="Pfam" id="PF20284">
    <property type="entry name" value="CTD8"/>
    <property type="match status" value="1"/>
</dbReference>